<comment type="caution">
    <text evidence="1">The sequence shown here is derived from an EMBL/GenBank/DDBJ whole genome shotgun (WGS) entry which is preliminary data.</text>
</comment>
<proteinExistence type="predicted"/>
<evidence type="ECO:0000313" key="1">
    <source>
        <dbReference type="EMBL" id="KAJ8911020.1"/>
    </source>
</evidence>
<accession>A0AAV8V9T1</accession>
<dbReference type="EMBL" id="JANEYG010000224">
    <property type="protein sequence ID" value="KAJ8911020.1"/>
    <property type="molecule type" value="Genomic_DNA"/>
</dbReference>
<dbReference type="AlphaFoldDB" id="A0AAV8V9T1"/>
<evidence type="ECO:0000313" key="2">
    <source>
        <dbReference type="Proteomes" id="UP001159042"/>
    </source>
</evidence>
<dbReference type="Pfam" id="PF10171">
    <property type="entry name" value="Tim29"/>
    <property type="match status" value="1"/>
</dbReference>
<name>A0AAV8V9T1_9CUCU</name>
<dbReference type="PANTHER" id="PTHR21435:SF1">
    <property type="entry name" value="MITOCHONDRIAL IMPORT INNER MEMBRANE TRANSLOCASE SUBUNIT TIM29"/>
    <property type="match status" value="1"/>
</dbReference>
<sequence length="178" mass="20182">MIRANYLNVSAKKTVEQWKNINQRITKKIKGTIFEKWVQYWKQIAKDYTEVTISVKQEMKEKPFKSALYVTGIGLLGCCVTNNPNLQSFRAKYVQCANDLALVSSSVSNPVSVEHLKYVEKCFNTNELTPLRIPVVMVVLIFGVAGACRGKELHQLTISDVTDMDHALLVNVRNTKIM</sequence>
<dbReference type="PANTHER" id="PTHR21435">
    <property type="entry name" value="MITOCHONDRIAL IMPORT INNER MEMBRANE TRANSLOCASE SUBUNIT TIM29"/>
    <property type="match status" value="1"/>
</dbReference>
<gene>
    <name evidence="1" type="ORF">NQ315_016589</name>
</gene>
<dbReference type="GO" id="GO:0042721">
    <property type="term" value="C:TIM22 mitochondrial import inner membrane insertion complex"/>
    <property type="evidence" value="ECO:0007669"/>
    <property type="project" value="InterPro"/>
</dbReference>
<protein>
    <submittedName>
        <fullName evidence="1">Uncharacterized protein</fullName>
    </submittedName>
</protein>
<dbReference type="Proteomes" id="UP001159042">
    <property type="component" value="Unassembled WGS sequence"/>
</dbReference>
<reference evidence="1 2" key="1">
    <citation type="journal article" date="2023" name="Insect Mol. Biol.">
        <title>Genome sequencing provides insights into the evolution of gene families encoding plant cell wall-degrading enzymes in longhorned beetles.</title>
        <authorList>
            <person name="Shin N.R."/>
            <person name="Okamura Y."/>
            <person name="Kirsch R."/>
            <person name="Pauchet Y."/>
        </authorList>
    </citation>
    <scope>NUCLEOTIDE SEQUENCE [LARGE SCALE GENOMIC DNA]</scope>
    <source>
        <strain evidence="1">EAD_L_NR</strain>
    </source>
</reference>
<dbReference type="GO" id="GO:0045039">
    <property type="term" value="P:protein insertion into mitochondrial inner membrane"/>
    <property type="evidence" value="ECO:0007669"/>
    <property type="project" value="TreeGrafter"/>
</dbReference>
<dbReference type="InterPro" id="IPR019322">
    <property type="entry name" value="TIMM29"/>
</dbReference>
<keyword evidence="2" id="KW-1185">Reference proteome</keyword>
<organism evidence="1 2">
    <name type="scientific">Exocentrus adspersus</name>
    <dbReference type="NCBI Taxonomy" id="1586481"/>
    <lineage>
        <taxon>Eukaryota</taxon>
        <taxon>Metazoa</taxon>
        <taxon>Ecdysozoa</taxon>
        <taxon>Arthropoda</taxon>
        <taxon>Hexapoda</taxon>
        <taxon>Insecta</taxon>
        <taxon>Pterygota</taxon>
        <taxon>Neoptera</taxon>
        <taxon>Endopterygota</taxon>
        <taxon>Coleoptera</taxon>
        <taxon>Polyphaga</taxon>
        <taxon>Cucujiformia</taxon>
        <taxon>Chrysomeloidea</taxon>
        <taxon>Cerambycidae</taxon>
        <taxon>Lamiinae</taxon>
        <taxon>Acanthocinini</taxon>
        <taxon>Exocentrus</taxon>
    </lineage>
</organism>